<dbReference type="GO" id="GO:0003677">
    <property type="term" value="F:DNA binding"/>
    <property type="evidence" value="ECO:0007669"/>
    <property type="project" value="UniProtKB-KW"/>
</dbReference>
<dbReference type="PANTHER" id="PTHR43537">
    <property type="entry name" value="TRANSCRIPTIONAL REGULATOR, GNTR FAMILY"/>
    <property type="match status" value="1"/>
</dbReference>
<reference evidence="5 6" key="2">
    <citation type="journal article" date="2009" name="Genome Res.">
        <title>Ortho-proteogenomics: multiple proteomes investigation through orthology and a new MS-based protocol.</title>
        <authorList>
            <person name="Gallien S."/>
            <person name="Perrodou E."/>
            <person name="Carapito C."/>
            <person name="Deshayes C."/>
            <person name="Reyrat J.M."/>
            <person name="Van Dorsselaer A."/>
            <person name="Poch O."/>
            <person name="Schaeffer C."/>
            <person name="Lecompte O."/>
        </authorList>
    </citation>
    <scope>NUCLEOTIDE SEQUENCE [LARGE SCALE GENOMIC DNA]</scope>
    <source>
        <strain evidence="6">ATCC 700084 / mc(2)155</strain>
    </source>
</reference>
<dbReference type="AlphaFoldDB" id="I7FFG1"/>
<dbReference type="PRINTS" id="PR00035">
    <property type="entry name" value="HTHGNTR"/>
</dbReference>
<dbReference type="PROSITE" id="PS50949">
    <property type="entry name" value="HTH_GNTR"/>
    <property type="match status" value="1"/>
</dbReference>
<accession>I7FFG1</accession>
<dbReference type="SUPFAM" id="SSF46785">
    <property type="entry name" value="Winged helix' DNA-binding domain"/>
    <property type="match status" value="1"/>
</dbReference>
<dbReference type="Gene3D" id="1.10.10.10">
    <property type="entry name" value="Winged helix-like DNA-binding domain superfamily/Winged helix DNA-binding domain"/>
    <property type="match status" value="1"/>
</dbReference>
<dbReference type="InterPro" id="IPR036388">
    <property type="entry name" value="WH-like_DNA-bd_sf"/>
</dbReference>
<gene>
    <name evidence="5" type="ordered locus">MSMEI_3732</name>
</gene>
<dbReference type="InterPro" id="IPR036390">
    <property type="entry name" value="WH_DNA-bd_sf"/>
</dbReference>
<dbReference type="Gene3D" id="1.20.120.530">
    <property type="entry name" value="GntR ligand-binding domain-like"/>
    <property type="match status" value="1"/>
</dbReference>
<keyword evidence="1" id="KW-0805">Transcription regulation</keyword>
<dbReference type="Pfam" id="PF07729">
    <property type="entry name" value="FCD"/>
    <property type="match status" value="1"/>
</dbReference>
<dbReference type="PATRIC" id="fig|246196.56.peg.3823"/>
<dbReference type="InterPro" id="IPR008920">
    <property type="entry name" value="TF_FadR/GntR_C"/>
</dbReference>
<dbReference type="Proteomes" id="UP000006158">
    <property type="component" value="Chromosome"/>
</dbReference>
<dbReference type="SUPFAM" id="SSF48008">
    <property type="entry name" value="GntR ligand-binding domain-like"/>
    <property type="match status" value="1"/>
</dbReference>
<keyword evidence="2" id="KW-0238">DNA-binding</keyword>
<sequence length="267" mass="30161">MGKAYVFSRGYGVACAHLKGVRYMTAAKPALVPVRQIPAHELVVDQMRRALELGQFRPGDRLPTERELSEMLDVSRTTVRTAVAVLEREGLIAVRRGRGGGFTVQAPEYDPVEMRREMRRNKRAVRDAFDYRVVVETGATRLAAERRRAADLNDLHKLLNGMDEALKTALDDQSPKHTTDFQTLDSAFHLGIAQAAQNDRLLDAVADARRRMWLPVGAIFGRLEPNANDYHESILEAIENREPELAAARMEAHINDTRHTIESWLKR</sequence>
<proteinExistence type="predicted"/>
<evidence type="ECO:0000313" key="6">
    <source>
        <dbReference type="Proteomes" id="UP000006158"/>
    </source>
</evidence>
<reference evidence="5 6" key="1">
    <citation type="journal article" date="2007" name="Genome Biol.">
        <title>Interrupted coding sequences in Mycobacterium smegmatis: authentic mutations or sequencing errors?</title>
        <authorList>
            <person name="Deshayes C."/>
            <person name="Perrodou E."/>
            <person name="Gallien S."/>
            <person name="Euphrasie D."/>
            <person name="Schaeffer C."/>
            <person name="Van-Dorsselaer A."/>
            <person name="Poch O."/>
            <person name="Lecompte O."/>
            <person name="Reyrat J.M."/>
        </authorList>
    </citation>
    <scope>NUCLEOTIDE SEQUENCE [LARGE SCALE GENOMIC DNA]</scope>
    <source>
        <strain evidence="6">ATCC 700084 / mc(2)155</strain>
    </source>
</reference>
<evidence type="ECO:0000259" key="4">
    <source>
        <dbReference type="PROSITE" id="PS50949"/>
    </source>
</evidence>
<name>I7FFG1_MYCS2</name>
<evidence type="ECO:0000256" key="3">
    <source>
        <dbReference type="ARBA" id="ARBA00023163"/>
    </source>
</evidence>
<evidence type="ECO:0000256" key="2">
    <source>
        <dbReference type="ARBA" id="ARBA00023125"/>
    </source>
</evidence>
<keyword evidence="3" id="KW-0804">Transcription</keyword>
<organism evidence="5 6">
    <name type="scientific">Mycolicibacterium smegmatis (strain ATCC 700084 / mc(2)155)</name>
    <name type="common">Mycobacterium smegmatis</name>
    <dbReference type="NCBI Taxonomy" id="246196"/>
    <lineage>
        <taxon>Bacteria</taxon>
        <taxon>Bacillati</taxon>
        <taxon>Actinomycetota</taxon>
        <taxon>Actinomycetes</taxon>
        <taxon>Mycobacteriales</taxon>
        <taxon>Mycobacteriaceae</taxon>
        <taxon>Mycolicibacterium</taxon>
    </lineage>
</organism>
<dbReference type="SMART" id="SM00345">
    <property type="entry name" value="HTH_GNTR"/>
    <property type="match status" value="1"/>
</dbReference>
<evidence type="ECO:0000256" key="1">
    <source>
        <dbReference type="ARBA" id="ARBA00023015"/>
    </source>
</evidence>
<dbReference type="Pfam" id="PF00392">
    <property type="entry name" value="GntR"/>
    <property type="match status" value="1"/>
</dbReference>
<dbReference type="PANTHER" id="PTHR43537:SF5">
    <property type="entry name" value="UXU OPERON TRANSCRIPTIONAL REGULATOR"/>
    <property type="match status" value="1"/>
</dbReference>
<protein>
    <submittedName>
        <fullName evidence="5">Transcriptional regulator, GntR family</fullName>
    </submittedName>
</protein>
<dbReference type="SMART" id="SM00895">
    <property type="entry name" value="FCD"/>
    <property type="match status" value="1"/>
</dbReference>
<dbReference type="KEGG" id="msg:MSMEI_3732"/>
<dbReference type="GO" id="GO:0003700">
    <property type="term" value="F:DNA-binding transcription factor activity"/>
    <property type="evidence" value="ECO:0007669"/>
    <property type="project" value="InterPro"/>
</dbReference>
<dbReference type="EMBL" id="CP001663">
    <property type="protein sequence ID" value="AFP40190.1"/>
    <property type="molecule type" value="Genomic_DNA"/>
</dbReference>
<dbReference type="CDD" id="cd07377">
    <property type="entry name" value="WHTH_GntR"/>
    <property type="match status" value="1"/>
</dbReference>
<evidence type="ECO:0000313" key="5">
    <source>
        <dbReference type="EMBL" id="AFP40190.1"/>
    </source>
</evidence>
<dbReference type="InterPro" id="IPR000524">
    <property type="entry name" value="Tscrpt_reg_HTH_GntR"/>
</dbReference>
<feature type="domain" description="HTH gntR-type" evidence="4">
    <location>
        <begin position="37"/>
        <end position="107"/>
    </location>
</feature>
<dbReference type="InterPro" id="IPR011711">
    <property type="entry name" value="GntR_C"/>
</dbReference>